<dbReference type="eggNOG" id="COG4099">
    <property type="taxonomic scope" value="Bacteria"/>
</dbReference>
<feature type="domain" description="SLH" evidence="1">
    <location>
        <begin position="101"/>
        <end position="164"/>
    </location>
</feature>
<dbReference type="RefSeq" id="WP_008901760.1">
    <property type="nucleotide sequence ID" value="NZ_GL397071.1"/>
</dbReference>
<gene>
    <name evidence="2" type="ORF">HMPREF9225_0946</name>
</gene>
<name>E0NLA7_9FIRM</name>
<dbReference type="OrthoDB" id="1698971at2"/>
<dbReference type="AlphaFoldDB" id="E0NLA7"/>
<evidence type="ECO:0000313" key="3">
    <source>
        <dbReference type="Proteomes" id="UP000003280"/>
    </source>
</evidence>
<dbReference type="Pfam" id="PF00395">
    <property type="entry name" value="SLH"/>
    <property type="match status" value="3"/>
</dbReference>
<keyword evidence="3" id="KW-1185">Reference proteome</keyword>
<evidence type="ECO:0000259" key="1">
    <source>
        <dbReference type="PROSITE" id="PS51272"/>
    </source>
</evidence>
<dbReference type="EMBL" id="AEEH01000036">
    <property type="protein sequence ID" value="EFM25440.1"/>
    <property type="molecule type" value="Genomic_DNA"/>
</dbReference>
<dbReference type="HOGENOM" id="CLU_1118351_0_0_9"/>
<dbReference type="PROSITE" id="PS51272">
    <property type="entry name" value="SLH"/>
    <property type="match status" value="2"/>
</dbReference>
<dbReference type="PANTHER" id="PTHR43308">
    <property type="entry name" value="OUTER MEMBRANE PROTEIN ALPHA-RELATED"/>
    <property type="match status" value="1"/>
</dbReference>
<feature type="domain" description="SLH" evidence="1">
    <location>
        <begin position="44"/>
        <end position="100"/>
    </location>
</feature>
<organism evidence="2 3">
    <name type="scientific">Peptoniphilus duerdenii ATCC BAA-1640</name>
    <dbReference type="NCBI Taxonomy" id="862517"/>
    <lineage>
        <taxon>Bacteria</taxon>
        <taxon>Bacillati</taxon>
        <taxon>Bacillota</taxon>
        <taxon>Tissierellia</taxon>
        <taxon>Tissierellales</taxon>
        <taxon>Peptoniphilaceae</taxon>
        <taxon>Peptoniphilus</taxon>
    </lineage>
</organism>
<accession>E0NLA7</accession>
<reference evidence="2 3" key="1">
    <citation type="submission" date="2010-07" db="EMBL/GenBank/DDBJ databases">
        <authorList>
            <person name="Muzny D."/>
            <person name="Qin X."/>
            <person name="Deng J."/>
            <person name="Jiang H."/>
            <person name="Liu Y."/>
            <person name="Qu J."/>
            <person name="Song X.-Z."/>
            <person name="Zhang L."/>
            <person name="Thornton R."/>
            <person name="Coyle M."/>
            <person name="Francisco L."/>
            <person name="Jackson L."/>
            <person name="Javaid M."/>
            <person name="Korchina V."/>
            <person name="Kovar C."/>
            <person name="Mata R."/>
            <person name="Mathew T."/>
            <person name="Ngo R."/>
            <person name="Nguyen L."/>
            <person name="Nguyen N."/>
            <person name="Okwuonu G."/>
            <person name="Ongeri F."/>
            <person name="Pham C."/>
            <person name="Simmons D."/>
            <person name="Wilczek-Boney K."/>
            <person name="Hale W."/>
            <person name="Jakkamsetti A."/>
            <person name="Pham P."/>
            <person name="Ruth R."/>
            <person name="San Lucas F."/>
            <person name="Warren J."/>
            <person name="Zhang J."/>
            <person name="Zhao Z."/>
            <person name="Zhou C."/>
            <person name="Zhu D."/>
            <person name="Lee S."/>
            <person name="Bess C."/>
            <person name="Blankenburg K."/>
            <person name="Forbes L."/>
            <person name="Fu Q."/>
            <person name="Gubbala S."/>
            <person name="Hirani K."/>
            <person name="Jayaseelan J.C."/>
            <person name="Lara F."/>
            <person name="Munidasa M."/>
            <person name="Palculict T."/>
            <person name="Patil S."/>
            <person name="Pu L.-L."/>
            <person name="Saada N."/>
            <person name="Tang L."/>
            <person name="Weissenberger G."/>
            <person name="Zhu Y."/>
            <person name="Hemphill L."/>
            <person name="Shang Y."/>
            <person name="Youmans B."/>
            <person name="Ayvaz T."/>
            <person name="Ross M."/>
            <person name="Santibanez J."/>
            <person name="Aqrawi P."/>
            <person name="Gross S."/>
            <person name="Joshi V."/>
            <person name="Fowler G."/>
            <person name="Nazareth L."/>
            <person name="Reid J."/>
            <person name="Worley K."/>
            <person name="Petrosino J."/>
            <person name="Highlander S."/>
            <person name="Gibbs R."/>
        </authorList>
    </citation>
    <scope>NUCLEOTIDE SEQUENCE [LARGE SCALE GENOMIC DNA]</scope>
    <source>
        <strain evidence="2 3">ATCC BAA-1640</strain>
    </source>
</reference>
<proteinExistence type="predicted"/>
<dbReference type="InterPro" id="IPR051465">
    <property type="entry name" value="Cell_Envelope_Struct_Comp"/>
</dbReference>
<dbReference type="InterPro" id="IPR001119">
    <property type="entry name" value="SLH_dom"/>
</dbReference>
<protein>
    <recommendedName>
        <fullName evidence="1">SLH domain-containing protein</fullName>
    </recommendedName>
</protein>
<comment type="caution">
    <text evidence="2">The sequence shown here is derived from an EMBL/GenBank/DDBJ whole genome shotgun (WGS) entry which is preliminary data.</text>
</comment>
<evidence type="ECO:0000313" key="2">
    <source>
        <dbReference type="EMBL" id="EFM25440.1"/>
    </source>
</evidence>
<dbReference type="Proteomes" id="UP000003280">
    <property type="component" value="Unassembled WGS sequence"/>
</dbReference>
<dbReference type="STRING" id="862517.HMPREF9225_0946"/>
<sequence length="212" mass="24169">MERGIHRKYLYGYKDHTVRPEGLITRAEAAALIARLAELDMSNNMKPNFKDTKSAWYNTAINAVVAKNLMFADKDGDFRPNEPITRGEFARALFFIDKKNNAVAPFADVKGHVYEEAINQAYGNDRIKGYPDGTFKPDATITRAEAATILNNYADLNVTLNGMVEVHKDVVKFTDINESHWAYYEIMEAANTHEYQREKGTIPETWLEIKDK</sequence>